<dbReference type="PANTHER" id="PTHR33395">
    <property type="entry name" value="TRANSCRIPTASE, PUTATIVE-RELATED-RELATED"/>
    <property type="match status" value="1"/>
</dbReference>
<dbReference type="GO" id="GO:0007508">
    <property type="term" value="P:larval heart development"/>
    <property type="evidence" value="ECO:0007669"/>
    <property type="project" value="TreeGrafter"/>
</dbReference>
<evidence type="ECO:0000313" key="2">
    <source>
        <dbReference type="Proteomes" id="UP000276133"/>
    </source>
</evidence>
<accession>A0A3M7R9K3</accession>
<evidence type="ECO:0000313" key="1">
    <source>
        <dbReference type="EMBL" id="RNA20101.1"/>
    </source>
</evidence>
<dbReference type="Proteomes" id="UP000276133">
    <property type="component" value="Unassembled WGS sequence"/>
</dbReference>
<dbReference type="GO" id="GO:0003964">
    <property type="term" value="F:RNA-directed DNA polymerase activity"/>
    <property type="evidence" value="ECO:0007669"/>
    <property type="project" value="UniProtKB-KW"/>
</dbReference>
<keyword evidence="1" id="KW-0695">RNA-directed DNA polymerase</keyword>
<name>A0A3M7R9K3_BRAPC</name>
<organism evidence="1 2">
    <name type="scientific">Brachionus plicatilis</name>
    <name type="common">Marine rotifer</name>
    <name type="synonym">Brachionus muelleri</name>
    <dbReference type="NCBI Taxonomy" id="10195"/>
    <lineage>
        <taxon>Eukaryota</taxon>
        <taxon>Metazoa</taxon>
        <taxon>Spiralia</taxon>
        <taxon>Gnathifera</taxon>
        <taxon>Rotifera</taxon>
        <taxon>Eurotatoria</taxon>
        <taxon>Monogononta</taxon>
        <taxon>Pseudotrocha</taxon>
        <taxon>Ploima</taxon>
        <taxon>Brachionidae</taxon>
        <taxon>Brachionus</taxon>
    </lineage>
</organism>
<reference evidence="1 2" key="1">
    <citation type="journal article" date="2018" name="Sci. Rep.">
        <title>Genomic signatures of local adaptation to the degree of environmental predictability in rotifers.</title>
        <authorList>
            <person name="Franch-Gras L."/>
            <person name="Hahn C."/>
            <person name="Garcia-Roger E.M."/>
            <person name="Carmona M.J."/>
            <person name="Serra M."/>
            <person name="Gomez A."/>
        </authorList>
    </citation>
    <scope>NUCLEOTIDE SEQUENCE [LARGE SCALE GENOMIC DNA]</scope>
    <source>
        <strain evidence="1">HYR1</strain>
    </source>
</reference>
<keyword evidence="1" id="KW-0548">Nucleotidyltransferase</keyword>
<keyword evidence="1" id="KW-0808">Transferase</keyword>
<feature type="non-terminal residue" evidence="1">
    <location>
        <position position="161"/>
    </location>
</feature>
<dbReference type="OrthoDB" id="5953030at2759"/>
<dbReference type="AlphaFoldDB" id="A0A3M7R9K3"/>
<keyword evidence="2" id="KW-1185">Reference proteome</keyword>
<dbReference type="GO" id="GO:0031012">
    <property type="term" value="C:extracellular matrix"/>
    <property type="evidence" value="ECO:0007669"/>
    <property type="project" value="TreeGrafter"/>
</dbReference>
<comment type="caution">
    <text evidence="1">The sequence shown here is derived from an EMBL/GenBank/DDBJ whole genome shotgun (WGS) entry which is preliminary data.</text>
</comment>
<sequence length="161" mass="19352">MVLEPNFKNNILDLIITSDPNKIYTVKSSPPLGSTKKNRLHNSLNFDFLLLEHNQDEINKKLDYNLRKCNFRLLNLYIDQIDWISSFKDKDVSEMYDLFIEKYHEGIRKHTPVKSAKRYERPKWMNRTVKALCRTKFQLWNKLRASNKNDKAHAKNEYKKF</sequence>
<dbReference type="EMBL" id="REGN01003923">
    <property type="protein sequence ID" value="RNA20101.1"/>
    <property type="molecule type" value="Genomic_DNA"/>
</dbReference>
<protein>
    <submittedName>
        <fullName evidence="1">RNA-directed DNA polymerase from mobile element jockey-like</fullName>
    </submittedName>
</protein>
<proteinExistence type="predicted"/>
<dbReference type="GO" id="GO:0061343">
    <property type="term" value="P:cell adhesion involved in heart morphogenesis"/>
    <property type="evidence" value="ECO:0007669"/>
    <property type="project" value="TreeGrafter"/>
</dbReference>
<dbReference type="PANTHER" id="PTHR33395:SF21">
    <property type="entry name" value="PERICARDIN"/>
    <property type="match status" value="1"/>
</dbReference>
<gene>
    <name evidence="1" type="ORF">BpHYR1_014910</name>
</gene>